<organism evidence="2 3">
    <name type="scientific">Riccia sorocarpa</name>
    <dbReference type="NCBI Taxonomy" id="122646"/>
    <lineage>
        <taxon>Eukaryota</taxon>
        <taxon>Viridiplantae</taxon>
        <taxon>Streptophyta</taxon>
        <taxon>Embryophyta</taxon>
        <taxon>Marchantiophyta</taxon>
        <taxon>Marchantiopsida</taxon>
        <taxon>Marchantiidae</taxon>
        <taxon>Marchantiales</taxon>
        <taxon>Ricciaceae</taxon>
        <taxon>Riccia</taxon>
    </lineage>
</organism>
<evidence type="ECO:0000256" key="1">
    <source>
        <dbReference type="SAM" id="MobiDB-lite"/>
    </source>
</evidence>
<reference evidence="2 3" key="1">
    <citation type="submission" date="2024-09" db="EMBL/GenBank/DDBJ databases">
        <title>Chromosome-scale assembly of Riccia sorocarpa.</title>
        <authorList>
            <person name="Paukszto L."/>
        </authorList>
    </citation>
    <scope>NUCLEOTIDE SEQUENCE [LARGE SCALE GENOMIC DNA]</scope>
    <source>
        <strain evidence="2">LP-2024</strain>
        <tissue evidence="2">Aerial parts of the thallus</tissue>
    </source>
</reference>
<protein>
    <submittedName>
        <fullName evidence="2">Uncharacterized protein</fullName>
    </submittedName>
</protein>
<accession>A0ABD3GNW3</accession>
<keyword evidence="3" id="KW-1185">Reference proteome</keyword>
<gene>
    <name evidence="2" type="ORF">R1sor_022793</name>
</gene>
<feature type="region of interest" description="Disordered" evidence="1">
    <location>
        <begin position="1"/>
        <end position="27"/>
    </location>
</feature>
<proteinExistence type="predicted"/>
<dbReference type="AlphaFoldDB" id="A0ABD3GNW3"/>
<comment type="caution">
    <text evidence="2">The sequence shown here is derived from an EMBL/GenBank/DDBJ whole genome shotgun (WGS) entry which is preliminary data.</text>
</comment>
<name>A0ABD3GNW3_9MARC</name>
<sequence>MENLRYQKQRAQDWEPGGRHPHLRPQVGSKGVKLFPVLAGCKEADMKSNIKLLGKAGISQLKDLNADTLGKQERLETKGGDNRFVRDAEGPISFLTWWWKNVGLDLVSSTVSLAAHELWSWRKAERTFLGWDLAAAEWKYLLGKETHYHNKLNIAKEVAASINSADRSAQAAIGLAYPHLMLETENLDYRRRGFDERCLTSVARQEEDVSTPLSCTSHLHTNTDSEYLEYSLENQTSFSTQRQNRNAGDLEGPDELRTALAQLGFTS</sequence>
<evidence type="ECO:0000313" key="2">
    <source>
        <dbReference type="EMBL" id="KAL3679837.1"/>
    </source>
</evidence>
<dbReference type="Proteomes" id="UP001633002">
    <property type="component" value="Unassembled WGS sequence"/>
</dbReference>
<dbReference type="EMBL" id="JBJQOH010000007">
    <property type="protein sequence ID" value="KAL3679837.1"/>
    <property type="molecule type" value="Genomic_DNA"/>
</dbReference>
<evidence type="ECO:0000313" key="3">
    <source>
        <dbReference type="Proteomes" id="UP001633002"/>
    </source>
</evidence>